<dbReference type="AlphaFoldDB" id="A0AAD8KY55"/>
<dbReference type="InterPro" id="IPR007541">
    <property type="entry name" value="Uncharacterised_BSP"/>
</dbReference>
<evidence type="ECO:0000313" key="3">
    <source>
        <dbReference type="Proteomes" id="UP001229421"/>
    </source>
</evidence>
<name>A0AAD8KY55_TARER</name>
<keyword evidence="3" id="KW-1185">Reference proteome</keyword>
<comment type="caution">
    <text evidence="2">The sequence shown here is derived from an EMBL/GenBank/DDBJ whole genome shotgun (WGS) entry which is preliminary data.</text>
</comment>
<evidence type="ECO:0000313" key="2">
    <source>
        <dbReference type="EMBL" id="KAK1431143.1"/>
    </source>
</evidence>
<dbReference type="PANTHER" id="PTHR33321">
    <property type="match status" value="1"/>
</dbReference>
<gene>
    <name evidence="2" type="ORF">QVD17_14413</name>
</gene>
<feature type="compositionally biased region" description="Polar residues" evidence="1">
    <location>
        <begin position="1"/>
        <end position="11"/>
    </location>
</feature>
<evidence type="ECO:0000256" key="1">
    <source>
        <dbReference type="SAM" id="MobiDB-lite"/>
    </source>
</evidence>
<reference evidence="2" key="1">
    <citation type="journal article" date="2023" name="bioRxiv">
        <title>Improved chromosome-level genome assembly for marigold (Tagetes erecta).</title>
        <authorList>
            <person name="Jiang F."/>
            <person name="Yuan L."/>
            <person name="Wang S."/>
            <person name="Wang H."/>
            <person name="Xu D."/>
            <person name="Wang A."/>
            <person name="Fan W."/>
        </authorList>
    </citation>
    <scope>NUCLEOTIDE SEQUENCE</scope>
    <source>
        <strain evidence="2">WSJ</strain>
        <tissue evidence="2">Leaf</tissue>
    </source>
</reference>
<dbReference type="Pfam" id="PF04450">
    <property type="entry name" value="BSP"/>
    <property type="match status" value="1"/>
</dbReference>
<proteinExistence type="predicted"/>
<dbReference type="Proteomes" id="UP001229421">
    <property type="component" value="Unassembled WGS sequence"/>
</dbReference>
<protein>
    <submittedName>
        <fullName evidence="2">Uncharacterized protein</fullName>
    </submittedName>
</protein>
<accession>A0AAD8KY55</accession>
<organism evidence="2 3">
    <name type="scientific">Tagetes erecta</name>
    <name type="common">African marigold</name>
    <dbReference type="NCBI Taxonomy" id="13708"/>
    <lineage>
        <taxon>Eukaryota</taxon>
        <taxon>Viridiplantae</taxon>
        <taxon>Streptophyta</taxon>
        <taxon>Embryophyta</taxon>
        <taxon>Tracheophyta</taxon>
        <taxon>Spermatophyta</taxon>
        <taxon>Magnoliopsida</taxon>
        <taxon>eudicotyledons</taxon>
        <taxon>Gunneridae</taxon>
        <taxon>Pentapetalae</taxon>
        <taxon>asterids</taxon>
        <taxon>campanulids</taxon>
        <taxon>Asterales</taxon>
        <taxon>Asteraceae</taxon>
        <taxon>Asteroideae</taxon>
        <taxon>Heliantheae alliance</taxon>
        <taxon>Tageteae</taxon>
        <taxon>Tagetes</taxon>
    </lineage>
</organism>
<dbReference type="EMBL" id="JAUHHV010000003">
    <property type="protein sequence ID" value="KAK1431143.1"/>
    <property type="molecule type" value="Genomic_DNA"/>
</dbReference>
<feature type="compositionally biased region" description="Pro residues" evidence="1">
    <location>
        <begin position="23"/>
        <end position="35"/>
    </location>
</feature>
<feature type="region of interest" description="Disordered" evidence="1">
    <location>
        <begin position="1"/>
        <end position="35"/>
    </location>
</feature>
<sequence>MNPYNSHQSLLDTPHGDHVHTPSSPPPKSTNPDAPPSVSDLILRLLLISSFATLAIWANHEASKSFSITIINDAGKHSLPGKRFSIFYQSNDAATRIVLNTSRFVEHLLYPSYDHQGLQHMKKHINSVTLRLAPIKLPSIVHVSSQKPGEYVIILSPSIMGEACSHKTDEFVLAVLKGMARVWLWDGNGAVPEVVLNGMVEYITYLAGFRTTFMLLENIKMNCWEDEDPKKVAGFLKFYDHGGGDGEVIRRLNDGMKDKWDDEMVGDAVGVRGQHACASYDKLTTNHHYQASSM</sequence>
<dbReference type="PANTHER" id="PTHR33321:SF3">
    <property type="entry name" value="OS05G0582000 PROTEIN"/>
    <property type="match status" value="1"/>
</dbReference>